<keyword evidence="2 8" id="KW-0963">Cytoplasm</keyword>
<comment type="function">
    <text evidence="8">Ligates lysine onto the cytidine present at position 34 of the AUA codon-specific tRNA(Ile) that contains the anticodon CAU, in an ATP-dependent manner. Cytidine is converted to lysidine, thus changing the amino acid specificity of the tRNA from methionine to isoleucine.</text>
</comment>
<dbReference type="SMART" id="SM00977">
    <property type="entry name" value="TilS_C"/>
    <property type="match status" value="1"/>
</dbReference>
<evidence type="ECO:0000256" key="8">
    <source>
        <dbReference type="HAMAP-Rule" id="MF_01161"/>
    </source>
</evidence>
<evidence type="ECO:0000313" key="11">
    <source>
        <dbReference type="Proteomes" id="UP000175616"/>
    </source>
</evidence>
<evidence type="ECO:0000256" key="4">
    <source>
        <dbReference type="ARBA" id="ARBA00022694"/>
    </source>
</evidence>
<evidence type="ECO:0000259" key="9">
    <source>
        <dbReference type="SMART" id="SM00977"/>
    </source>
</evidence>
<dbReference type="CDD" id="cd01992">
    <property type="entry name" value="TilS_N"/>
    <property type="match status" value="1"/>
</dbReference>
<evidence type="ECO:0000313" key="10">
    <source>
        <dbReference type="EMBL" id="OFC29918.1"/>
    </source>
</evidence>
<feature type="binding site" evidence="8">
    <location>
        <begin position="30"/>
        <end position="35"/>
    </location>
    <ligand>
        <name>ATP</name>
        <dbReference type="ChEBI" id="CHEBI:30616"/>
    </ligand>
</feature>
<dbReference type="GO" id="GO:0032267">
    <property type="term" value="F:tRNA(Ile)-lysidine synthase activity"/>
    <property type="evidence" value="ECO:0007669"/>
    <property type="project" value="UniProtKB-EC"/>
</dbReference>
<feature type="domain" description="Lysidine-tRNA(Ile) synthetase C-terminal" evidence="9">
    <location>
        <begin position="373"/>
        <end position="443"/>
    </location>
</feature>
<protein>
    <recommendedName>
        <fullName evidence="8">tRNA(Ile)-lysidine synthase</fullName>
        <ecNumber evidence="8">6.3.4.19</ecNumber>
    </recommendedName>
    <alternativeName>
        <fullName evidence="8">tRNA(Ile)-2-lysyl-cytidine synthase</fullName>
    </alternativeName>
    <alternativeName>
        <fullName evidence="8">tRNA(Ile)-lysidine synthetase</fullName>
    </alternativeName>
</protein>
<dbReference type="SUPFAM" id="SSF52402">
    <property type="entry name" value="Adenine nucleotide alpha hydrolases-like"/>
    <property type="match status" value="1"/>
</dbReference>
<dbReference type="Gene3D" id="3.40.50.620">
    <property type="entry name" value="HUPs"/>
    <property type="match status" value="1"/>
</dbReference>
<dbReference type="GeneID" id="92930877"/>
<dbReference type="InterPro" id="IPR012796">
    <property type="entry name" value="Lysidine-tRNA-synth_C"/>
</dbReference>
<comment type="caution">
    <text evidence="10">The sequence shown here is derived from an EMBL/GenBank/DDBJ whole genome shotgun (WGS) entry which is preliminary data.</text>
</comment>
<dbReference type="RefSeq" id="WP_004871131.1">
    <property type="nucleotide sequence ID" value="NZ_CP026328.2"/>
</dbReference>
<dbReference type="Pfam" id="PF11734">
    <property type="entry name" value="TilS_C"/>
    <property type="match status" value="1"/>
</dbReference>
<keyword evidence="3 8" id="KW-0436">Ligase</keyword>
<dbReference type="NCBIfam" id="TIGR02432">
    <property type="entry name" value="lysidine_TilS_N"/>
    <property type="match status" value="1"/>
</dbReference>
<evidence type="ECO:0000256" key="6">
    <source>
        <dbReference type="ARBA" id="ARBA00022840"/>
    </source>
</evidence>
<comment type="similarity">
    <text evidence="8">Belongs to the tRNA(Ile)-lysidine synthase family.</text>
</comment>
<dbReference type="GO" id="GO:0005737">
    <property type="term" value="C:cytoplasm"/>
    <property type="evidence" value="ECO:0007669"/>
    <property type="project" value="UniProtKB-SubCell"/>
</dbReference>
<comment type="catalytic activity">
    <reaction evidence="7 8">
        <text>cytidine(34) in tRNA(Ile2) + L-lysine + ATP = lysidine(34) in tRNA(Ile2) + AMP + diphosphate + H(+)</text>
        <dbReference type="Rhea" id="RHEA:43744"/>
        <dbReference type="Rhea" id="RHEA-COMP:10625"/>
        <dbReference type="Rhea" id="RHEA-COMP:10670"/>
        <dbReference type="ChEBI" id="CHEBI:15378"/>
        <dbReference type="ChEBI" id="CHEBI:30616"/>
        <dbReference type="ChEBI" id="CHEBI:32551"/>
        <dbReference type="ChEBI" id="CHEBI:33019"/>
        <dbReference type="ChEBI" id="CHEBI:82748"/>
        <dbReference type="ChEBI" id="CHEBI:83665"/>
        <dbReference type="ChEBI" id="CHEBI:456215"/>
        <dbReference type="EC" id="6.3.4.19"/>
    </reaction>
</comment>
<dbReference type="GO" id="GO:0006400">
    <property type="term" value="P:tRNA modification"/>
    <property type="evidence" value="ECO:0007669"/>
    <property type="project" value="UniProtKB-UniRule"/>
</dbReference>
<dbReference type="Proteomes" id="UP000175616">
    <property type="component" value="Unassembled WGS sequence"/>
</dbReference>
<evidence type="ECO:0000256" key="1">
    <source>
        <dbReference type="ARBA" id="ARBA00004496"/>
    </source>
</evidence>
<evidence type="ECO:0000256" key="3">
    <source>
        <dbReference type="ARBA" id="ARBA00022598"/>
    </source>
</evidence>
<gene>
    <name evidence="8" type="primary">tilS</name>
    <name evidence="10" type="ORF">BAE27_12670</name>
</gene>
<comment type="subcellular location">
    <subcellularLocation>
        <location evidence="1 8">Cytoplasm</location>
    </subcellularLocation>
</comment>
<dbReference type="PANTHER" id="PTHR43033">
    <property type="entry name" value="TRNA(ILE)-LYSIDINE SYNTHASE-RELATED"/>
    <property type="match status" value="1"/>
</dbReference>
<evidence type="ECO:0000256" key="7">
    <source>
        <dbReference type="ARBA" id="ARBA00048539"/>
    </source>
</evidence>
<dbReference type="SUPFAM" id="SSF82829">
    <property type="entry name" value="MesJ substrate recognition domain-like"/>
    <property type="match status" value="1"/>
</dbReference>
<dbReference type="InterPro" id="IPR011063">
    <property type="entry name" value="TilS/TtcA_N"/>
</dbReference>
<reference evidence="10 11" key="1">
    <citation type="submission" date="2016-06" db="EMBL/GenBank/DDBJ databases">
        <title>Gene turnover analysis identifies the evolutionary adaptation of the extremophile Acidithiobacillus caldus.</title>
        <authorList>
            <person name="Zhang X."/>
        </authorList>
    </citation>
    <scope>NUCLEOTIDE SEQUENCE [LARGE SCALE GENOMIC DNA]</scope>
    <source>
        <strain evidence="10 11">DX</strain>
    </source>
</reference>
<comment type="domain">
    <text evidence="8">The N-terminal region contains the highly conserved SGGXDS motif, predicted to be a P-loop motif involved in ATP binding.</text>
</comment>
<evidence type="ECO:0000256" key="5">
    <source>
        <dbReference type="ARBA" id="ARBA00022741"/>
    </source>
</evidence>
<dbReference type="InterPro" id="IPR014729">
    <property type="entry name" value="Rossmann-like_a/b/a_fold"/>
</dbReference>
<evidence type="ECO:0000256" key="2">
    <source>
        <dbReference type="ARBA" id="ARBA00022490"/>
    </source>
</evidence>
<accession>A0A1E7YK43</accession>
<dbReference type="HAMAP" id="MF_01161">
    <property type="entry name" value="tRNA_Ile_lys_synt"/>
    <property type="match status" value="1"/>
</dbReference>
<sequence length="465" mass="52325">MRDDIEARLRRRLWLEWGLAPTRPVILAFSGGRDSTALFWALHAIGQDFVAAHVDHGWHPRSAEWAARCAEVAASAGVPFVLRQLGKDLCGEGPEDVARRGRYAALQSLLGPGQFLLTAQHRDDQAETFLLQALRGAGAAGLAAMPWRRPLGSGVLARPLLDCSGQTLQGYLHRRGLQWIEDPANRDPRFARSRVRRQFIPALVRCGWSDPATPIARSAANLADTLQVEADWFRRMWRDYCRACPEKGAEPRLSLAFLRTLPESLHRVFLRQYLRHRRLSPPNHEDLQTLLARTAQPAHGQRLAWPGVEAWVQGGWLWLWPADLHWGEGGPQGTWWPQAPEGVGSGFAWSFGGEAPAATRLHRLDPAVLARPLRWERPQPGMRYVDAAGHHRPLKKLLLEAGVPPFLRPQLPLLWDARDRLLLMLGFPRDKGLGETADGPLRLWPKPNDQWDFSLKFEEPGLGVR</sequence>
<name>A0A1E7YK43_9PROT</name>
<dbReference type="EC" id="6.3.4.19" evidence="8"/>
<keyword evidence="4 8" id="KW-0819">tRNA processing</keyword>
<dbReference type="EMBL" id="LZYE01000352">
    <property type="protein sequence ID" value="OFC29918.1"/>
    <property type="molecule type" value="Genomic_DNA"/>
</dbReference>
<dbReference type="InterPro" id="IPR012094">
    <property type="entry name" value="tRNA_Ile_lys_synt"/>
</dbReference>
<dbReference type="SUPFAM" id="SSF56037">
    <property type="entry name" value="PheT/TilS domain"/>
    <property type="match status" value="1"/>
</dbReference>
<organism evidence="10 11">
    <name type="scientific">Acidithiobacillus caldus</name>
    <dbReference type="NCBI Taxonomy" id="33059"/>
    <lineage>
        <taxon>Bacteria</taxon>
        <taxon>Pseudomonadati</taxon>
        <taxon>Pseudomonadota</taxon>
        <taxon>Acidithiobacillia</taxon>
        <taxon>Acidithiobacillales</taxon>
        <taxon>Acidithiobacillaceae</taxon>
        <taxon>Acidithiobacillus</taxon>
    </lineage>
</organism>
<dbReference type="InterPro" id="IPR012795">
    <property type="entry name" value="tRNA_Ile_lys_synt_N"/>
</dbReference>
<proteinExistence type="inferred from homology"/>
<dbReference type="Pfam" id="PF01171">
    <property type="entry name" value="ATP_bind_3"/>
    <property type="match status" value="1"/>
</dbReference>
<dbReference type="GO" id="GO:0005524">
    <property type="term" value="F:ATP binding"/>
    <property type="evidence" value="ECO:0007669"/>
    <property type="project" value="UniProtKB-UniRule"/>
</dbReference>
<keyword evidence="5 8" id="KW-0547">Nucleotide-binding</keyword>
<dbReference type="NCBIfam" id="TIGR02433">
    <property type="entry name" value="lysidine_TilS_C"/>
    <property type="match status" value="1"/>
</dbReference>
<dbReference type="AlphaFoldDB" id="A0A1E7YK43"/>
<keyword evidence="6 8" id="KW-0067">ATP-binding</keyword>
<dbReference type="PANTHER" id="PTHR43033:SF1">
    <property type="entry name" value="TRNA(ILE)-LYSIDINE SYNTHASE-RELATED"/>
    <property type="match status" value="1"/>
</dbReference>